<proteinExistence type="predicted"/>
<feature type="domain" description="Glycosyl transferase family 1" evidence="1">
    <location>
        <begin position="188"/>
        <end position="354"/>
    </location>
</feature>
<dbReference type="AlphaFoldDB" id="A0A413VY61"/>
<organism evidence="2 3">
    <name type="scientific">Bacteroides nordii</name>
    <dbReference type="NCBI Taxonomy" id="291645"/>
    <lineage>
        <taxon>Bacteria</taxon>
        <taxon>Pseudomonadati</taxon>
        <taxon>Bacteroidota</taxon>
        <taxon>Bacteroidia</taxon>
        <taxon>Bacteroidales</taxon>
        <taxon>Bacteroidaceae</taxon>
        <taxon>Bacteroides</taxon>
    </lineage>
</organism>
<evidence type="ECO:0000259" key="1">
    <source>
        <dbReference type="Pfam" id="PF00534"/>
    </source>
</evidence>
<dbReference type="Proteomes" id="UP000284379">
    <property type="component" value="Unassembled WGS sequence"/>
</dbReference>
<dbReference type="PANTHER" id="PTHR45947">
    <property type="entry name" value="SULFOQUINOVOSYL TRANSFERASE SQD2"/>
    <property type="match status" value="1"/>
</dbReference>
<protein>
    <submittedName>
        <fullName evidence="2">Glycosyltransferase family 1 protein</fullName>
    </submittedName>
</protein>
<evidence type="ECO:0000313" key="3">
    <source>
        <dbReference type="Proteomes" id="UP000284379"/>
    </source>
</evidence>
<dbReference type="RefSeq" id="WP_122200713.1">
    <property type="nucleotide sequence ID" value="NZ_CABJFV010000001.1"/>
</dbReference>
<dbReference type="PANTHER" id="PTHR45947:SF3">
    <property type="entry name" value="SULFOQUINOVOSYL TRANSFERASE SQD2"/>
    <property type="match status" value="1"/>
</dbReference>
<name>A0A413VY61_9BACE</name>
<reference evidence="2 3" key="1">
    <citation type="submission" date="2018-08" db="EMBL/GenBank/DDBJ databases">
        <title>A genome reference for cultivated species of the human gut microbiota.</title>
        <authorList>
            <person name="Zou Y."/>
            <person name="Xue W."/>
            <person name="Luo G."/>
        </authorList>
    </citation>
    <scope>NUCLEOTIDE SEQUENCE [LARGE SCALE GENOMIC DNA]</scope>
    <source>
        <strain evidence="2 3">AM40-30BH</strain>
    </source>
</reference>
<comment type="caution">
    <text evidence="2">The sequence shown here is derived from an EMBL/GenBank/DDBJ whole genome shotgun (WGS) entry which is preliminary data.</text>
</comment>
<accession>A0A413VY61</accession>
<sequence length="376" mass="43100">MGNKICVLHVVGTRPIGGIGSLLKNINKVIDLESFAFIYAFSSSELTGDFDKQVEKYNSSVVVFPSYKIRNIFRYLKQIKHFYKTNASHIDILHVHSPNTGVLDLYYAKKYGITIRILHSHSTKYSGKKINAIRNYILQLPVKKLATHYFACSLKAAEFLFGKNNIGNTSIIHNAIFPNSFLFSEKVRNRYRFDLGIADTNFVIGHVGNFTEEKNHFFLLDVFREVYTQNCKAILLLIGSGTLENQIRHRIKELELEKAVLMLGRRADVHNWLQAMDVFVFPSFFEGLPLTLIEAQTAGLHCIVSSNITTETNITNYIEYLSLESSSKIWAESILKYSNGYNRENMEEQISKAGYDIRTEVTMLEKLYFDSLNNRI</sequence>
<dbReference type="CDD" id="cd03812">
    <property type="entry name" value="GT4_CapH-like"/>
    <property type="match status" value="1"/>
</dbReference>
<dbReference type="InterPro" id="IPR001296">
    <property type="entry name" value="Glyco_trans_1"/>
</dbReference>
<gene>
    <name evidence="2" type="ORF">DW888_01375</name>
</gene>
<dbReference type="Gene3D" id="3.40.50.2000">
    <property type="entry name" value="Glycogen Phosphorylase B"/>
    <property type="match status" value="2"/>
</dbReference>
<dbReference type="SUPFAM" id="SSF53756">
    <property type="entry name" value="UDP-Glycosyltransferase/glycogen phosphorylase"/>
    <property type="match status" value="1"/>
</dbReference>
<dbReference type="Pfam" id="PF00534">
    <property type="entry name" value="Glycos_transf_1"/>
    <property type="match status" value="1"/>
</dbReference>
<evidence type="ECO:0000313" key="2">
    <source>
        <dbReference type="EMBL" id="RHB38491.1"/>
    </source>
</evidence>
<dbReference type="EMBL" id="QSGO01000001">
    <property type="protein sequence ID" value="RHB38491.1"/>
    <property type="molecule type" value="Genomic_DNA"/>
</dbReference>
<keyword evidence="2" id="KW-0808">Transferase</keyword>
<dbReference type="InterPro" id="IPR050194">
    <property type="entry name" value="Glycosyltransferase_grp1"/>
</dbReference>
<dbReference type="GO" id="GO:0016757">
    <property type="term" value="F:glycosyltransferase activity"/>
    <property type="evidence" value="ECO:0007669"/>
    <property type="project" value="InterPro"/>
</dbReference>